<dbReference type="InterPro" id="IPR011701">
    <property type="entry name" value="MFS"/>
</dbReference>
<keyword evidence="10" id="KW-1185">Reference proteome</keyword>
<dbReference type="InterPro" id="IPR036259">
    <property type="entry name" value="MFS_trans_sf"/>
</dbReference>
<dbReference type="EMBL" id="JBHTLT010000045">
    <property type="protein sequence ID" value="MFD1205388.1"/>
    <property type="molecule type" value="Genomic_DNA"/>
</dbReference>
<dbReference type="Gene3D" id="1.20.1720.10">
    <property type="entry name" value="Multidrug resistance protein D"/>
    <property type="match status" value="1"/>
</dbReference>
<dbReference type="Pfam" id="PF07690">
    <property type="entry name" value="MFS_1"/>
    <property type="match status" value="1"/>
</dbReference>
<feature type="transmembrane region" description="Helical" evidence="7">
    <location>
        <begin position="340"/>
        <end position="362"/>
    </location>
</feature>
<dbReference type="PANTHER" id="PTHR42718">
    <property type="entry name" value="MAJOR FACILITATOR SUPERFAMILY MULTIDRUG TRANSPORTER MFSC"/>
    <property type="match status" value="1"/>
</dbReference>
<keyword evidence="4 7" id="KW-0812">Transmembrane</keyword>
<evidence type="ECO:0000313" key="10">
    <source>
        <dbReference type="Proteomes" id="UP001597231"/>
    </source>
</evidence>
<dbReference type="SUPFAM" id="SSF103473">
    <property type="entry name" value="MFS general substrate transporter"/>
    <property type="match status" value="2"/>
</dbReference>
<dbReference type="RefSeq" id="WP_381480560.1">
    <property type="nucleotide sequence ID" value="NZ_JBHTLT010000045.1"/>
</dbReference>
<sequence length="454" mass="48826">MHRVYHDYDGWNDHASCPAGNQRRAWLYAGKFTMGGERLYYFFGGLLLLGGKFSDLFGQRRIFMWGYSILTLASLLAGFAWNDSVLNVARAFQGAGSALITPAAMSIVMTLFAANPKEMNKALAFWGLSGAAGGFAGVFLGGIITEWLGWRWTFLIYVPIGILILLLTPGLLKKSVRRTGSIDYTGAISVTASIVLLVYGIVTAEQHGWSSPATIWTLIIGILLFILFIFIQAKKSEPLLPLRTFKIPNLAAGNIALVLLNGMWMPFNYFIMLYLQQVLKYSPLKAGMALIPVPIIIAITMIFIAGKLVEKFGLKVVLFVGFLALGGSMLLLAFDTPVNGTYLANLLLALVLGSIGRGLAYIPAQKAAIEGAKPEESGLVSGIYNTTSQVGAAISLAIMVVIAAATTSSSTAGDSIVALNEGFHQAFFWSGMVAFAGAILALLLVRSAKQEKTL</sequence>
<feature type="domain" description="Major facilitator superfamily (MFS) profile" evidence="8">
    <location>
        <begin position="1"/>
        <end position="449"/>
    </location>
</feature>
<evidence type="ECO:0000256" key="3">
    <source>
        <dbReference type="ARBA" id="ARBA00022475"/>
    </source>
</evidence>
<gene>
    <name evidence="9" type="ORF">ACFQ38_09775</name>
</gene>
<feature type="transmembrane region" description="Helical" evidence="7">
    <location>
        <begin position="150"/>
        <end position="172"/>
    </location>
</feature>
<dbReference type="Proteomes" id="UP001597231">
    <property type="component" value="Unassembled WGS sequence"/>
</dbReference>
<proteinExistence type="predicted"/>
<name>A0ABW3TZT5_9BACL</name>
<evidence type="ECO:0000259" key="8">
    <source>
        <dbReference type="PROSITE" id="PS50850"/>
    </source>
</evidence>
<evidence type="ECO:0000256" key="2">
    <source>
        <dbReference type="ARBA" id="ARBA00022448"/>
    </source>
</evidence>
<evidence type="ECO:0000256" key="5">
    <source>
        <dbReference type="ARBA" id="ARBA00022989"/>
    </source>
</evidence>
<dbReference type="CDD" id="cd17321">
    <property type="entry name" value="MFS_MMR_MDR_like"/>
    <property type="match status" value="1"/>
</dbReference>
<feature type="transmembrane region" description="Helical" evidence="7">
    <location>
        <begin position="123"/>
        <end position="144"/>
    </location>
</feature>
<feature type="transmembrane region" description="Helical" evidence="7">
    <location>
        <begin position="64"/>
        <end position="82"/>
    </location>
</feature>
<feature type="transmembrane region" description="Helical" evidence="7">
    <location>
        <begin position="252"/>
        <end position="274"/>
    </location>
</feature>
<feature type="transmembrane region" description="Helical" evidence="7">
    <location>
        <begin position="383"/>
        <end position="406"/>
    </location>
</feature>
<protein>
    <submittedName>
        <fullName evidence="9">MFS transporter</fullName>
    </submittedName>
</protein>
<comment type="caution">
    <text evidence="9">The sequence shown here is derived from an EMBL/GenBank/DDBJ whole genome shotgun (WGS) entry which is preliminary data.</text>
</comment>
<keyword evidence="3" id="KW-1003">Cell membrane</keyword>
<dbReference type="Gene3D" id="1.20.1250.20">
    <property type="entry name" value="MFS general substrate transporter like domains"/>
    <property type="match status" value="1"/>
</dbReference>
<accession>A0ABW3TZT5</accession>
<dbReference type="InterPro" id="IPR020846">
    <property type="entry name" value="MFS_dom"/>
</dbReference>
<reference evidence="10" key="1">
    <citation type="journal article" date="2019" name="Int. J. Syst. Evol. Microbiol.">
        <title>The Global Catalogue of Microorganisms (GCM) 10K type strain sequencing project: providing services to taxonomists for standard genome sequencing and annotation.</title>
        <authorList>
            <consortium name="The Broad Institute Genomics Platform"/>
            <consortium name="The Broad Institute Genome Sequencing Center for Infectious Disease"/>
            <person name="Wu L."/>
            <person name="Ma J."/>
        </authorList>
    </citation>
    <scope>NUCLEOTIDE SEQUENCE [LARGE SCALE GENOMIC DNA]</scope>
    <source>
        <strain evidence="10">CCUG 53915</strain>
    </source>
</reference>
<dbReference type="PANTHER" id="PTHR42718:SF46">
    <property type="entry name" value="BLR6921 PROTEIN"/>
    <property type="match status" value="1"/>
</dbReference>
<evidence type="ECO:0000256" key="6">
    <source>
        <dbReference type="ARBA" id="ARBA00023136"/>
    </source>
</evidence>
<keyword evidence="5 7" id="KW-1133">Transmembrane helix</keyword>
<feature type="transmembrane region" description="Helical" evidence="7">
    <location>
        <begin position="94"/>
        <end position="114"/>
    </location>
</feature>
<feature type="transmembrane region" description="Helical" evidence="7">
    <location>
        <begin position="426"/>
        <end position="445"/>
    </location>
</feature>
<comment type="subcellular location">
    <subcellularLocation>
        <location evidence="1">Cell membrane</location>
        <topology evidence="1">Multi-pass membrane protein</topology>
    </subcellularLocation>
</comment>
<feature type="transmembrane region" description="Helical" evidence="7">
    <location>
        <begin position="214"/>
        <end position="231"/>
    </location>
</feature>
<keyword evidence="2" id="KW-0813">Transport</keyword>
<feature type="transmembrane region" description="Helical" evidence="7">
    <location>
        <begin position="312"/>
        <end position="334"/>
    </location>
</feature>
<feature type="transmembrane region" description="Helical" evidence="7">
    <location>
        <begin position="286"/>
        <end position="305"/>
    </location>
</feature>
<feature type="transmembrane region" description="Helical" evidence="7">
    <location>
        <begin position="184"/>
        <end position="202"/>
    </location>
</feature>
<keyword evidence="6 7" id="KW-0472">Membrane</keyword>
<evidence type="ECO:0000256" key="1">
    <source>
        <dbReference type="ARBA" id="ARBA00004651"/>
    </source>
</evidence>
<evidence type="ECO:0000256" key="7">
    <source>
        <dbReference type="SAM" id="Phobius"/>
    </source>
</evidence>
<organism evidence="9 10">
    <name type="scientific">Sporosarcina contaminans</name>
    <dbReference type="NCBI Taxonomy" id="633403"/>
    <lineage>
        <taxon>Bacteria</taxon>
        <taxon>Bacillati</taxon>
        <taxon>Bacillota</taxon>
        <taxon>Bacilli</taxon>
        <taxon>Bacillales</taxon>
        <taxon>Caryophanaceae</taxon>
        <taxon>Sporosarcina</taxon>
    </lineage>
</organism>
<dbReference type="PROSITE" id="PS50850">
    <property type="entry name" value="MFS"/>
    <property type="match status" value="1"/>
</dbReference>
<evidence type="ECO:0000313" key="9">
    <source>
        <dbReference type="EMBL" id="MFD1205388.1"/>
    </source>
</evidence>
<evidence type="ECO:0000256" key="4">
    <source>
        <dbReference type="ARBA" id="ARBA00022692"/>
    </source>
</evidence>